<organism evidence="3">
    <name type="scientific">Eutreptiella gymnastica</name>
    <dbReference type="NCBI Taxonomy" id="73025"/>
    <lineage>
        <taxon>Eukaryota</taxon>
        <taxon>Discoba</taxon>
        <taxon>Euglenozoa</taxon>
        <taxon>Euglenida</taxon>
        <taxon>Spirocuta</taxon>
        <taxon>Euglenophyceae</taxon>
        <taxon>Eutreptiales</taxon>
        <taxon>Eutreptiaceae</taxon>
        <taxon>Eutreptiella</taxon>
    </lineage>
</organism>
<feature type="chain" id="PRO_5031086713" evidence="2">
    <location>
        <begin position="35"/>
        <end position="126"/>
    </location>
</feature>
<feature type="compositionally biased region" description="Low complexity" evidence="1">
    <location>
        <begin position="102"/>
        <end position="119"/>
    </location>
</feature>
<protein>
    <submittedName>
        <fullName evidence="3">Uncharacterized protein</fullName>
    </submittedName>
</protein>
<proteinExistence type="predicted"/>
<evidence type="ECO:0000256" key="2">
    <source>
        <dbReference type="SAM" id="SignalP"/>
    </source>
</evidence>
<dbReference type="AlphaFoldDB" id="A0A7S1NTW4"/>
<reference evidence="3" key="1">
    <citation type="submission" date="2021-01" db="EMBL/GenBank/DDBJ databases">
        <authorList>
            <person name="Corre E."/>
            <person name="Pelletier E."/>
            <person name="Niang G."/>
            <person name="Scheremetjew M."/>
            <person name="Finn R."/>
            <person name="Kale V."/>
            <person name="Holt S."/>
            <person name="Cochrane G."/>
            <person name="Meng A."/>
            <person name="Brown T."/>
            <person name="Cohen L."/>
        </authorList>
    </citation>
    <scope>NUCLEOTIDE SEQUENCE</scope>
    <source>
        <strain evidence="3">NIES-381</strain>
    </source>
</reference>
<feature type="region of interest" description="Disordered" evidence="1">
    <location>
        <begin position="78"/>
        <end position="126"/>
    </location>
</feature>
<sequence>MKRGLKDICGIFGWCCPLHMICLCVCVSKPCTYCLQSVFPVWFHVANEDGTNEWQQFSKVAAAVRHLGNPDVKLQHVQAQRCAQPDVAKLPRHGNKTRIHPDGSSTSDGTTSGFPSSDSSLDENEQ</sequence>
<evidence type="ECO:0000256" key="1">
    <source>
        <dbReference type="SAM" id="MobiDB-lite"/>
    </source>
</evidence>
<gene>
    <name evidence="3" type="ORF">EGYM00392_LOCUS51765</name>
</gene>
<keyword evidence="2" id="KW-0732">Signal</keyword>
<name>A0A7S1NTW4_9EUGL</name>
<evidence type="ECO:0000313" key="3">
    <source>
        <dbReference type="EMBL" id="CAD9040598.1"/>
    </source>
</evidence>
<feature type="signal peptide" evidence="2">
    <location>
        <begin position="1"/>
        <end position="34"/>
    </location>
</feature>
<dbReference type="EMBL" id="HBGA01140965">
    <property type="protein sequence ID" value="CAD9040598.1"/>
    <property type="molecule type" value="Transcribed_RNA"/>
</dbReference>
<accession>A0A7S1NTW4</accession>